<reference evidence="2 3" key="1">
    <citation type="submission" date="2018-05" db="EMBL/GenBank/DDBJ databases">
        <title>Genomic Encyclopedia of Type Strains, Phase IV (KMG-V): Genome sequencing to study the core and pangenomes of soil and plant-associated prokaryotes.</title>
        <authorList>
            <person name="Whitman W."/>
        </authorList>
    </citation>
    <scope>NUCLEOTIDE SEQUENCE [LARGE SCALE GENOMIC DNA]</scope>
    <source>
        <strain evidence="2 3">SLV-132</strain>
    </source>
</reference>
<dbReference type="Proteomes" id="UP000245754">
    <property type="component" value="Unassembled WGS sequence"/>
</dbReference>
<dbReference type="EMBL" id="QGGT01000004">
    <property type="protein sequence ID" value="PWK33478.1"/>
    <property type="molecule type" value="Genomic_DNA"/>
</dbReference>
<feature type="region of interest" description="Disordered" evidence="1">
    <location>
        <begin position="161"/>
        <end position="226"/>
    </location>
</feature>
<feature type="compositionally biased region" description="Gly residues" evidence="1">
    <location>
        <begin position="203"/>
        <end position="226"/>
    </location>
</feature>
<evidence type="ECO:0000256" key="1">
    <source>
        <dbReference type="SAM" id="MobiDB-lite"/>
    </source>
</evidence>
<comment type="caution">
    <text evidence="2">The sequence shown here is derived from an EMBL/GenBank/DDBJ whole genome shotgun (WGS) entry which is preliminary data.</text>
</comment>
<proteinExistence type="predicted"/>
<feature type="region of interest" description="Disordered" evidence="1">
    <location>
        <begin position="90"/>
        <end position="122"/>
    </location>
</feature>
<dbReference type="AlphaFoldDB" id="A0A316ESE1"/>
<feature type="region of interest" description="Disordered" evidence="1">
    <location>
        <begin position="253"/>
        <end position="317"/>
    </location>
</feature>
<feature type="compositionally biased region" description="Polar residues" evidence="1">
    <location>
        <begin position="183"/>
        <end position="195"/>
    </location>
</feature>
<sequence length="326" mass="31789">MPEVLSLGEKSNEIAELAPRVKAVKTVEPEKVIVVDGNLEVDSWWRACTHLVFKNNGQLVFTGEALKRRSELFLVASRITVESGIGRITWSKTPPPVPADRGQAANGTPGGTAGAYGNPGANGQQGADGLAGMAAPDFTLFVQGLSGAGALEIDFAGGTGGPGGLGQTGGVGGSGAQGTSAQQDRTSGPFNTTIWLPSCRSGPGRGGDGGAGGKGGAGGTGGAGGKGGTVTVCAAEDRVMTLLQAINVKNDGGEGGSAGAAGPGGAGGARGPVGQLASFCNDPGDRNGAAGPNGAEGDKGASGTHGSPGSVFVSHLPDDKWATLFG</sequence>
<evidence type="ECO:0000313" key="2">
    <source>
        <dbReference type="EMBL" id="PWK33478.1"/>
    </source>
</evidence>
<accession>A0A316ESE1</accession>
<keyword evidence="3" id="KW-1185">Reference proteome</keyword>
<gene>
    <name evidence="2" type="ORF">C7419_104153</name>
</gene>
<feature type="compositionally biased region" description="Gly residues" evidence="1">
    <location>
        <begin position="253"/>
        <end position="271"/>
    </location>
</feature>
<dbReference type="RefSeq" id="WP_146208476.1">
    <property type="nucleotide sequence ID" value="NZ_QGGT01000004.1"/>
</dbReference>
<organism evidence="2 3">
    <name type="scientific">Cupriavidus plantarum</name>
    <dbReference type="NCBI Taxonomy" id="942865"/>
    <lineage>
        <taxon>Bacteria</taxon>
        <taxon>Pseudomonadati</taxon>
        <taxon>Pseudomonadota</taxon>
        <taxon>Betaproteobacteria</taxon>
        <taxon>Burkholderiales</taxon>
        <taxon>Burkholderiaceae</taxon>
        <taxon>Cupriavidus</taxon>
    </lineage>
</organism>
<feature type="compositionally biased region" description="Gly residues" evidence="1">
    <location>
        <begin position="161"/>
        <end position="176"/>
    </location>
</feature>
<name>A0A316ESE1_9BURK</name>
<evidence type="ECO:0000313" key="3">
    <source>
        <dbReference type="Proteomes" id="UP000245754"/>
    </source>
</evidence>
<protein>
    <submittedName>
        <fullName evidence="2">Uncharacterized protein</fullName>
    </submittedName>
</protein>